<name>A0A183JME4_9TREM</name>
<dbReference type="AlphaFoldDB" id="A0A183JME4"/>
<reference evidence="2 3" key="2">
    <citation type="submission" date="2018-11" db="EMBL/GenBank/DDBJ databases">
        <authorList>
            <consortium name="Pathogen Informatics"/>
        </authorList>
    </citation>
    <scope>NUCLEOTIDE SEQUENCE [LARGE SCALE GENOMIC DNA]</scope>
    <source>
        <strain evidence="2">Dakar</strain>
        <strain evidence="3">Dakar, Senegal</strain>
    </source>
</reference>
<evidence type="ECO:0000259" key="1">
    <source>
        <dbReference type="Pfam" id="PF18701"/>
    </source>
</evidence>
<proteinExistence type="predicted"/>
<reference evidence="4" key="1">
    <citation type="submission" date="2016-06" db="UniProtKB">
        <authorList>
            <consortium name="WormBaseParasite"/>
        </authorList>
    </citation>
    <scope>IDENTIFICATION</scope>
</reference>
<dbReference type="Pfam" id="PF18701">
    <property type="entry name" value="DUF5641"/>
    <property type="match status" value="1"/>
</dbReference>
<dbReference type="Proteomes" id="UP000279833">
    <property type="component" value="Unassembled WGS sequence"/>
</dbReference>
<protein>
    <submittedName>
        <fullName evidence="4">DUF5641 domain-containing protein</fullName>
    </submittedName>
</protein>
<feature type="domain" description="DUF5641" evidence="1">
    <location>
        <begin position="26"/>
        <end position="88"/>
    </location>
</feature>
<dbReference type="InterPro" id="IPR040676">
    <property type="entry name" value="DUF5641"/>
</dbReference>
<keyword evidence="3" id="KW-1185">Reference proteome</keyword>
<sequence length="107" mass="12124">MATSTTVGDYILALADKRVFTTYRREQRRRDLQVGDLVLIIGDTYARNNWHKGLVVSIDPGEDGPVRQAKIRTSKGTIIRDIRKICLLEGADDRTVEDRKNFQSDCG</sequence>
<evidence type="ECO:0000313" key="4">
    <source>
        <dbReference type="WBParaSite" id="SCUD_0000387601-mRNA-1"/>
    </source>
</evidence>
<evidence type="ECO:0000313" key="2">
    <source>
        <dbReference type="EMBL" id="VDO85047.1"/>
    </source>
</evidence>
<dbReference type="STRING" id="6186.A0A183JME4"/>
<organism evidence="4">
    <name type="scientific">Schistosoma curassoni</name>
    <dbReference type="NCBI Taxonomy" id="6186"/>
    <lineage>
        <taxon>Eukaryota</taxon>
        <taxon>Metazoa</taxon>
        <taxon>Spiralia</taxon>
        <taxon>Lophotrochozoa</taxon>
        <taxon>Platyhelminthes</taxon>
        <taxon>Trematoda</taxon>
        <taxon>Digenea</taxon>
        <taxon>Strigeidida</taxon>
        <taxon>Schistosomatoidea</taxon>
        <taxon>Schistosomatidae</taxon>
        <taxon>Schistosoma</taxon>
    </lineage>
</organism>
<dbReference type="WBParaSite" id="SCUD_0000387601-mRNA-1">
    <property type="protein sequence ID" value="SCUD_0000387601-mRNA-1"/>
    <property type="gene ID" value="SCUD_0000387601"/>
</dbReference>
<gene>
    <name evidence="2" type="ORF">SCUD_LOCUS3876</name>
</gene>
<dbReference type="EMBL" id="UZAK01004657">
    <property type="protein sequence ID" value="VDO85047.1"/>
    <property type="molecule type" value="Genomic_DNA"/>
</dbReference>
<accession>A0A183JME4</accession>
<evidence type="ECO:0000313" key="3">
    <source>
        <dbReference type="Proteomes" id="UP000279833"/>
    </source>
</evidence>